<protein>
    <submittedName>
        <fullName evidence="1">Uncharacterized protein</fullName>
    </submittedName>
</protein>
<dbReference type="InterPro" id="IPR036388">
    <property type="entry name" value="WH-like_DNA-bd_sf"/>
</dbReference>
<organism evidence="1 2">
    <name type="scientific">Mycolicibacterium duvalii</name>
    <dbReference type="NCBI Taxonomy" id="39688"/>
    <lineage>
        <taxon>Bacteria</taxon>
        <taxon>Bacillati</taxon>
        <taxon>Actinomycetota</taxon>
        <taxon>Actinomycetes</taxon>
        <taxon>Mycobacteriales</taxon>
        <taxon>Mycobacteriaceae</taxon>
        <taxon>Mycolicibacterium</taxon>
    </lineage>
</organism>
<dbReference type="KEGG" id="mdu:MDUV_01670"/>
<dbReference type="Pfam" id="PF09250">
    <property type="entry name" value="Prim-Pol"/>
    <property type="match status" value="1"/>
</dbReference>
<evidence type="ECO:0000313" key="1">
    <source>
        <dbReference type="EMBL" id="BBX15307.1"/>
    </source>
</evidence>
<dbReference type="OrthoDB" id="3218228at2"/>
<reference evidence="1 2" key="1">
    <citation type="journal article" date="2019" name="Emerg. Microbes Infect.">
        <title>Comprehensive subspecies identification of 175 nontuberculous mycobacteria species based on 7547 genomic profiles.</title>
        <authorList>
            <person name="Matsumoto Y."/>
            <person name="Kinjo T."/>
            <person name="Motooka D."/>
            <person name="Nabeya D."/>
            <person name="Jung N."/>
            <person name="Uechi K."/>
            <person name="Horii T."/>
            <person name="Iida T."/>
            <person name="Fujita J."/>
            <person name="Nakamura S."/>
        </authorList>
    </citation>
    <scope>NUCLEOTIDE SEQUENCE [LARGE SCALE GENOMIC DNA]</scope>
    <source>
        <strain evidence="1 2">JCM 6396</strain>
    </source>
</reference>
<gene>
    <name evidence="1" type="ORF">MDUV_01670</name>
</gene>
<keyword evidence="2" id="KW-1185">Reference proteome</keyword>
<dbReference type="RefSeq" id="WP_098003921.1">
    <property type="nucleotide sequence ID" value="NZ_AP022563.1"/>
</dbReference>
<dbReference type="Proteomes" id="UP000467006">
    <property type="component" value="Chromosome"/>
</dbReference>
<dbReference type="AlphaFoldDB" id="A0A7I7JTX2"/>
<proteinExistence type="predicted"/>
<dbReference type="InterPro" id="IPR015330">
    <property type="entry name" value="DNA_primase/pol_bifunc_N"/>
</dbReference>
<accession>A0A7I7JTX2</accession>
<evidence type="ECO:0000313" key="2">
    <source>
        <dbReference type="Proteomes" id="UP000467006"/>
    </source>
</evidence>
<dbReference type="EMBL" id="AP022563">
    <property type="protein sequence ID" value="BBX15307.1"/>
    <property type="molecule type" value="Genomic_DNA"/>
</dbReference>
<name>A0A7I7JTX2_9MYCO</name>
<sequence>MPAMKYLRFYLDRDCVLVPGWGKTKKVRKGCEHWNLADTKRYVDFFKRNAKLKNGTGGLLVIDVDPKNGGSIDALQRRFPDLPQTRMVQTVTPHPNGFGKHLIFTIPNDVRLRWRGLGPGIDVPPAVMLPGSVVICPDGVERKYELLNDLDPAPAPLGLLAVIDKGEDSGIERQPESGYEADETVDALVRRFAEAGPGERNDVLLSVAPPVIRMKGHEGAALLRGAYTGDDPKWLEIALRGALQKYAGASAPNTAKPSKYLADALQRVERRARYGLWTGPGGATDRVVLFSILRLCRNEHTLTIGASVRTLSLITGLEPKTVSSATGRLVKAGLVCILQQNDDGTEYGLIVPGLTTVPSKGESPLRGFPVDPLHVVWLGDGLAGRHSQVFDLVSVGIRSAKEISTAGGMGYSTARDVLSRLVAVGLLERDGTAYSVPEGAEQIAEELSRELGGLEKYVRLADRIDEERARPRGDEVAAARAADDDRRRRDEDKELMRQLGII</sequence>
<dbReference type="Gene3D" id="1.10.10.10">
    <property type="entry name" value="Winged helix-like DNA-binding domain superfamily/Winged helix DNA-binding domain"/>
    <property type="match status" value="1"/>
</dbReference>